<name>F9UHD3_9GAMM</name>
<dbReference type="STRING" id="768671.ThimaDRAFT_4336"/>
<sequence>MNANRTMKLSTLAAAVGLVVSGGVLAADSAEQTVTYQVTAINEISVTGNPGALVIDSATAGSQPDAETDATSSYAITTNGTGKKITAALDTAMPAGLTLSLTAASASGTTGGKLTLSDSAADVVTGLTQVAEAAQSLTYELAATVSAGVVASATKTVTLTIVDG</sequence>
<organism evidence="2 3">
    <name type="scientific">Thiocapsa marina 5811</name>
    <dbReference type="NCBI Taxonomy" id="768671"/>
    <lineage>
        <taxon>Bacteria</taxon>
        <taxon>Pseudomonadati</taxon>
        <taxon>Pseudomonadota</taxon>
        <taxon>Gammaproteobacteria</taxon>
        <taxon>Chromatiales</taxon>
        <taxon>Chromatiaceae</taxon>
        <taxon>Thiocapsa</taxon>
    </lineage>
</organism>
<dbReference type="AlphaFoldDB" id="F9UHD3"/>
<evidence type="ECO:0000313" key="3">
    <source>
        <dbReference type="Proteomes" id="UP000005459"/>
    </source>
</evidence>
<keyword evidence="1" id="KW-0732">Signal</keyword>
<reference evidence="2 3" key="1">
    <citation type="submission" date="2011-06" db="EMBL/GenBank/DDBJ databases">
        <title>The draft genome of Thiocapsa marina 5811.</title>
        <authorList>
            <consortium name="US DOE Joint Genome Institute (JGI-PGF)"/>
            <person name="Lucas S."/>
            <person name="Han J."/>
            <person name="Cheng J.-F."/>
            <person name="Goodwin L."/>
            <person name="Pitluck S."/>
            <person name="Peters L."/>
            <person name="Land M.L."/>
            <person name="Hauser L."/>
            <person name="Vogl K."/>
            <person name="Liu Z."/>
            <person name="Imhoff J."/>
            <person name="Thiel V."/>
            <person name="Frigaard N.-U."/>
            <person name="Bryant D."/>
            <person name="Woyke T.J."/>
        </authorList>
    </citation>
    <scope>NUCLEOTIDE SEQUENCE [LARGE SCALE GENOMIC DNA]</scope>
    <source>
        <strain evidence="2 3">5811</strain>
    </source>
</reference>
<proteinExistence type="predicted"/>
<keyword evidence="3" id="KW-1185">Reference proteome</keyword>
<dbReference type="RefSeq" id="WP_007195208.1">
    <property type="nucleotide sequence ID" value="NZ_AFWV01000018.1"/>
</dbReference>
<accession>F9UHD3</accession>
<evidence type="ECO:0000313" key="2">
    <source>
        <dbReference type="EMBL" id="EGV16391.1"/>
    </source>
</evidence>
<feature type="chain" id="PRO_5003394351" evidence="1">
    <location>
        <begin position="27"/>
        <end position="164"/>
    </location>
</feature>
<protein>
    <submittedName>
        <fullName evidence="2">Uncharacterized protein</fullName>
    </submittedName>
</protein>
<dbReference type="EMBL" id="AFWV01000018">
    <property type="protein sequence ID" value="EGV16391.1"/>
    <property type="molecule type" value="Genomic_DNA"/>
</dbReference>
<evidence type="ECO:0000256" key="1">
    <source>
        <dbReference type="SAM" id="SignalP"/>
    </source>
</evidence>
<dbReference type="Proteomes" id="UP000005459">
    <property type="component" value="Unassembled WGS sequence"/>
</dbReference>
<gene>
    <name evidence="2" type="ORF">ThimaDRAFT_4336</name>
</gene>
<dbReference type="eggNOG" id="ENOG50337RN">
    <property type="taxonomic scope" value="Bacteria"/>
</dbReference>
<feature type="signal peptide" evidence="1">
    <location>
        <begin position="1"/>
        <end position="26"/>
    </location>
</feature>